<dbReference type="PROSITE" id="PS00867">
    <property type="entry name" value="CPSASE_2"/>
    <property type="match status" value="1"/>
</dbReference>
<dbReference type="Pfam" id="PF02785">
    <property type="entry name" value="Biotin_carb_C"/>
    <property type="match status" value="1"/>
</dbReference>
<dbReference type="AlphaFoldDB" id="A0A8J9V7X3"/>
<dbReference type="PIRSF" id="PIRSF001594">
    <property type="entry name" value="Pyruv_carbox"/>
    <property type="match status" value="1"/>
</dbReference>
<dbReference type="GO" id="GO:0046872">
    <property type="term" value="F:metal ion binding"/>
    <property type="evidence" value="ECO:0007669"/>
    <property type="project" value="UniProtKB-KW"/>
</dbReference>
<protein>
    <recommendedName>
        <fullName evidence="3">pyruvate carboxylase</fullName>
        <ecNumber evidence="3">6.4.1.1</ecNumber>
    </recommendedName>
</protein>
<evidence type="ECO:0000256" key="10">
    <source>
        <dbReference type="ARBA" id="ARBA00023268"/>
    </source>
</evidence>
<dbReference type="GO" id="GO:0004736">
    <property type="term" value="F:pyruvate carboxylase activity"/>
    <property type="evidence" value="ECO:0007669"/>
    <property type="project" value="UniProtKB-EC"/>
</dbReference>
<evidence type="ECO:0000256" key="3">
    <source>
        <dbReference type="ARBA" id="ARBA00013057"/>
    </source>
</evidence>
<feature type="binding site" evidence="12">
    <location>
        <position position="670"/>
    </location>
    <ligand>
        <name>substrate</name>
    </ligand>
</feature>
<evidence type="ECO:0000313" key="19">
    <source>
        <dbReference type="EMBL" id="CAH0726872.1"/>
    </source>
</evidence>
<dbReference type="FunFam" id="3.20.20.70:FF:000033">
    <property type="entry name" value="Pyruvate carboxylase"/>
    <property type="match status" value="1"/>
</dbReference>
<dbReference type="Pfam" id="PF02436">
    <property type="entry name" value="PYC_OADA"/>
    <property type="match status" value="1"/>
</dbReference>
<keyword evidence="10" id="KW-0511">Multifunctional enzyme</keyword>
<comment type="pathway">
    <text evidence="2">Carbohydrate biosynthesis; gluconeogenesis.</text>
</comment>
<evidence type="ECO:0000259" key="16">
    <source>
        <dbReference type="PROSITE" id="PS50975"/>
    </source>
</evidence>
<dbReference type="Gene3D" id="3.30.470.20">
    <property type="entry name" value="ATP-grasp fold, B domain"/>
    <property type="match status" value="1"/>
</dbReference>
<evidence type="ECO:0000259" key="17">
    <source>
        <dbReference type="PROSITE" id="PS50979"/>
    </source>
</evidence>
<reference evidence="19" key="1">
    <citation type="submission" date="2021-12" db="EMBL/GenBank/DDBJ databases">
        <authorList>
            <person name="Martin H S."/>
        </authorList>
    </citation>
    <scope>NUCLEOTIDE SEQUENCE</scope>
</reference>
<keyword evidence="9" id="KW-0092">Biotin</keyword>
<evidence type="ECO:0000256" key="7">
    <source>
        <dbReference type="ARBA" id="ARBA00022741"/>
    </source>
</evidence>
<organism evidence="19 20">
    <name type="scientific">Brenthis ino</name>
    <name type="common">lesser marbled fritillary</name>
    <dbReference type="NCBI Taxonomy" id="405034"/>
    <lineage>
        <taxon>Eukaryota</taxon>
        <taxon>Metazoa</taxon>
        <taxon>Ecdysozoa</taxon>
        <taxon>Arthropoda</taxon>
        <taxon>Hexapoda</taxon>
        <taxon>Insecta</taxon>
        <taxon>Pterygota</taxon>
        <taxon>Neoptera</taxon>
        <taxon>Endopterygota</taxon>
        <taxon>Lepidoptera</taxon>
        <taxon>Glossata</taxon>
        <taxon>Ditrysia</taxon>
        <taxon>Papilionoidea</taxon>
        <taxon>Nymphalidae</taxon>
        <taxon>Heliconiinae</taxon>
        <taxon>Argynnini</taxon>
        <taxon>Brenthis</taxon>
    </lineage>
</organism>
<dbReference type="InterPro" id="IPR005481">
    <property type="entry name" value="BC-like_N"/>
</dbReference>
<dbReference type="FunFam" id="2.40.50.100:FF:000003">
    <property type="entry name" value="Acetyl-CoA carboxylase biotin carboxyl carrier protein"/>
    <property type="match status" value="1"/>
</dbReference>
<evidence type="ECO:0000256" key="4">
    <source>
        <dbReference type="ARBA" id="ARBA00022432"/>
    </source>
</evidence>
<evidence type="ECO:0000259" key="18">
    <source>
        <dbReference type="PROSITE" id="PS50991"/>
    </source>
</evidence>
<sequence length="1204" mass="132022">MQILKARYALRATANHLQAWSCSRNRTAVTDSKKVEYKPIRSVLVANRGEIAIRVFRACTELGIRSVAVYSEQDRLQMHRQKADESYLVGKGLPPVEAYLSIPEIIRVAKENDVDAVHPGYGLLSERSDFAQAVIDAGLRFIGPSPFVVQQMGDKVAARKAAIEAKVPIVPGTDGPITTKEDALEFCKQHGLPVIFKAAYGGGGRGMRVVREMSEVASSFERASSEALGAFGNGSMFIERFIERPRHIEVQLLGDKAGNVVHLYERDCSVQRRHQKVVEIAPAPGLDPEIRQRMTDCAVHLARHVGYENAGTVEFLLDDKGNFYFIEVNARLQVEHTITEEVTGIDLVQSQIKVAEGMTLPEMGLTQDKIKTQGYAIQCRVTTEDPANNFQPSTGRIEVFRSGEGMGIRLDSASTYAGAIISPYYDSLLVKVISHAQDLSASAAKMNRALREFRIRGVKTNIPFLLNVLENQKFLNGAVDTYFIDENPQLFMFKASQNRAQKILNYLGQVLVNGPATPLATKIPPSDVKPYIPPVPLVGTGHDLSPEALKRQEMTGENTAVTPPKGFKQILKEGGPEAFAKAVRQNKGLLLMDTTFRDAHQSLLATRVRTHDLLAVSPYVAHNFSNLYSLENWGGATFDVALRFLHECPWERLEDMRSLIPNIPFQMLLRGANAVGYTNYPDNVVYEFCDMAVKAGMDIFRVFDSLNYLPNLILGMEAAGKAGGVVEAAISYTGDVSDPSKKKYDLKYYLNLADELVKAGTHVLGIKDMAGLLKPQAAELLITAIRDKHPDIPIHVHTHDTSGAGVAAMLAAARAGADVVDAAVDSMSGLTSQPSLGALVASLQGTPLDTGIPLQTVSEYSAYWEQARTLYGPFEATATMKSGNADVYINEIPGGQYTNLQFQAFSLGLGSQFEEVKKAYREANLLLGDIIKVTPSSKVVGDLAQFMVQNKLTAAEIEARAEELSFPKSVVEFFQGAIGTPYLGFPEPLRSKILKDMPRIEGRPGQELPPLDFAKLKADLQEAYPEVTEQDVMSAAMYPQVANDFFRIRDKYGPVKHLDTKTFLVGPTVGETIEVKIERGKTLDIKTLAVSDEMTAAGEREVFFELNGQLRSVFIRDDQASKEMKIHPKAVKGDKNQVGAPMPGTVLTIKVKEGDQVEKGQPIAVLSAMKMEMIVQAPRAGVVQTVSITNGQKLEGDDLICTIE</sequence>
<feature type="modified residue" description="N6-biotinyllysine" evidence="14">
    <location>
        <position position="1170"/>
    </location>
</feature>
<evidence type="ECO:0000256" key="1">
    <source>
        <dbReference type="ARBA" id="ARBA00001953"/>
    </source>
</evidence>
<dbReference type="FunFam" id="3.30.470.20:FF:000012">
    <property type="entry name" value="Pyruvate carboxylase"/>
    <property type="match status" value="1"/>
</dbReference>
<dbReference type="Pfam" id="PF00289">
    <property type="entry name" value="Biotin_carb_N"/>
    <property type="match status" value="1"/>
</dbReference>
<dbReference type="Gene3D" id="2.40.50.100">
    <property type="match status" value="1"/>
</dbReference>
<dbReference type="SUPFAM" id="SSF56059">
    <property type="entry name" value="Glutathione synthetase ATP-binding domain-like"/>
    <property type="match status" value="1"/>
</dbReference>
<dbReference type="UniPathway" id="UPA00138"/>
<dbReference type="SUPFAM" id="SSF52440">
    <property type="entry name" value="PreATP-grasp domain"/>
    <property type="match status" value="1"/>
</dbReference>
<evidence type="ECO:0000256" key="11">
    <source>
        <dbReference type="PIRSR" id="PIRSR001594-1"/>
    </source>
</evidence>
<feature type="binding site" evidence="12">
    <location>
        <position position="239"/>
    </location>
    <ligand>
        <name>ATP</name>
        <dbReference type="ChEBI" id="CHEBI:30616"/>
    </ligand>
</feature>
<proteinExistence type="predicted"/>
<dbReference type="InterPro" id="IPR055268">
    <property type="entry name" value="PCB-like"/>
</dbReference>
<dbReference type="CDD" id="cd07937">
    <property type="entry name" value="DRE_TIM_PC_TC_5S"/>
    <property type="match status" value="1"/>
</dbReference>
<dbReference type="GO" id="GO:0005524">
    <property type="term" value="F:ATP binding"/>
    <property type="evidence" value="ECO:0007669"/>
    <property type="project" value="UniProtKB-UniRule"/>
</dbReference>
<evidence type="ECO:0000259" key="15">
    <source>
        <dbReference type="PROSITE" id="PS50968"/>
    </source>
</evidence>
<dbReference type="SUPFAM" id="SSF51246">
    <property type="entry name" value="Rudiment single hybrid motif"/>
    <property type="match status" value="1"/>
</dbReference>
<keyword evidence="4" id="KW-0312">Gluconeogenesis</keyword>
<feature type="binding site" evidence="13">
    <location>
        <position position="598"/>
    </location>
    <ligand>
        <name>Mn(2+)</name>
        <dbReference type="ChEBI" id="CHEBI:29035"/>
    </ligand>
</feature>
<dbReference type="PANTHER" id="PTHR43778:SF2">
    <property type="entry name" value="PYRUVATE CARBOXYLASE, MITOCHONDRIAL"/>
    <property type="match status" value="1"/>
</dbReference>
<dbReference type="InterPro" id="IPR005482">
    <property type="entry name" value="Biotin_COase_C"/>
</dbReference>
<dbReference type="Proteomes" id="UP000838878">
    <property type="component" value="Chromosome 6"/>
</dbReference>
<dbReference type="InterPro" id="IPR005479">
    <property type="entry name" value="CPAse_ATP-bd"/>
</dbReference>
<dbReference type="InterPro" id="IPR003379">
    <property type="entry name" value="Carboxylase_cons_dom"/>
</dbReference>
<dbReference type="SUPFAM" id="SSF51230">
    <property type="entry name" value="Single hybrid motif"/>
    <property type="match status" value="1"/>
</dbReference>
<feature type="binding site" evidence="12">
    <location>
        <position position="274"/>
    </location>
    <ligand>
        <name>ATP</name>
        <dbReference type="ChEBI" id="CHEBI:30616"/>
    </ligand>
</feature>
<dbReference type="InterPro" id="IPR000891">
    <property type="entry name" value="PYR_CT"/>
</dbReference>
<dbReference type="GO" id="GO:0006094">
    <property type="term" value="P:gluconeogenesis"/>
    <property type="evidence" value="ECO:0007669"/>
    <property type="project" value="UniProtKB-UniPathway"/>
</dbReference>
<dbReference type="PROSITE" id="PS00188">
    <property type="entry name" value="BIOTIN"/>
    <property type="match status" value="1"/>
</dbReference>
<dbReference type="Gene3D" id="3.10.600.10">
    <property type="entry name" value="pyruvate carboxylase f1077a mutant domain"/>
    <property type="match status" value="1"/>
</dbReference>
<feature type="binding site" evidence="13">
    <location>
        <position position="797"/>
    </location>
    <ligand>
        <name>Mn(2+)</name>
        <dbReference type="ChEBI" id="CHEBI:29035"/>
    </ligand>
</feature>
<dbReference type="InterPro" id="IPR011054">
    <property type="entry name" value="Rudment_hybrid_motif"/>
</dbReference>
<keyword evidence="5" id="KW-0436">Ligase</keyword>
<dbReference type="Gene3D" id="3.20.20.70">
    <property type="entry name" value="Aldolase class I"/>
    <property type="match status" value="1"/>
</dbReference>
<accession>A0A8J9V7X3</accession>
<feature type="active site" evidence="11">
    <location>
        <position position="331"/>
    </location>
</feature>
<evidence type="ECO:0000256" key="12">
    <source>
        <dbReference type="PIRSR" id="PIRSR001594-2"/>
    </source>
</evidence>
<keyword evidence="20" id="KW-1185">Reference proteome</keyword>
<keyword evidence="7 12" id="KW-0547">Nucleotide-binding</keyword>
<dbReference type="InterPro" id="IPR000089">
    <property type="entry name" value="Biotin_lipoyl"/>
</dbReference>
<dbReference type="EMBL" id="OV170226">
    <property type="protein sequence ID" value="CAH0726872.1"/>
    <property type="molecule type" value="Genomic_DNA"/>
</dbReference>
<gene>
    <name evidence="19" type="ORF">BINO364_LOCUS12287</name>
</gene>
<feature type="domain" description="Biotin carboxylation" evidence="17">
    <location>
        <begin position="39"/>
        <end position="489"/>
    </location>
</feature>
<dbReference type="NCBIfam" id="TIGR01235">
    <property type="entry name" value="pyruv_carbox"/>
    <property type="match status" value="1"/>
</dbReference>
<dbReference type="PROSITE" id="PS50991">
    <property type="entry name" value="PYR_CT"/>
    <property type="match status" value="1"/>
</dbReference>
<feature type="domain" description="Lipoyl-binding" evidence="15">
    <location>
        <begin position="1129"/>
        <end position="1204"/>
    </location>
</feature>
<dbReference type="EC" id="6.4.1.1" evidence="3"/>
<keyword evidence="6 13" id="KW-0479">Metal-binding</keyword>
<comment type="cofactor">
    <cofactor evidence="1">
        <name>biotin</name>
        <dbReference type="ChEBI" id="CHEBI:57586"/>
    </cofactor>
</comment>
<evidence type="ECO:0000256" key="9">
    <source>
        <dbReference type="ARBA" id="ARBA00023267"/>
    </source>
</evidence>
<dbReference type="PANTHER" id="PTHR43778">
    <property type="entry name" value="PYRUVATE CARBOXYLASE"/>
    <property type="match status" value="1"/>
</dbReference>
<dbReference type="PROSITE" id="PS50968">
    <property type="entry name" value="BIOTINYL_LIPOYL"/>
    <property type="match status" value="1"/>
</dbReference>
<dbReference type="SUPFAM" id="SSF51569">
    <property type="entry name" value="Aldolase"/>
    <property type="match status" value="1"/>
</dbReference>
<feature type="domain" description="Pyruvate carboxyltransferase" evidence="18">
    <location>
        <begin position="589"/>
        <end position="858"/>
    </location>
</feature>
<dbReference type="NCBIfam" id="NF006761">
    <property type="entry name" value="PRK09282.1"/>
    <property type="match status" value="1"/>
</dbReference>
<name>A0A8J9V7X3_9NEOP</name>
<evidence type="ECO:0000256" key="8">
    <source>
        <dbReference type="ARBA" id="ARBA00022840"/>
    </source>
</evidence>
<dbReference type="Pfam" id="PF00682">
    <property type="entry name" value="HMGL-like"/>
    <property type="match status" value="1"/>
</dbReference>
<keyword evidence="8 12" id="KW-0067">ATP-binding</keyword>
<evidence type="ECO:0000256" key="2">
    <source>
        <dbReference type="ARBA" id="ARBA00004742"/>
    </source>
</evidence>
<dbReference type="InterPro" id="IPR011764">
    <property type="entry name" value="Biotin_carboxylation_dom"/>
</dbReference>
<dbReference type="OrthoDB" id="196847at2759"/>
<dbReference type="NCBIfam" id="NF009554">
    <property type="entry name" value="PRK12999.1"/>
    <property type="match status" value="1"/>
</dbReference>
<dbReference type="SUPFAM" id="SSF89000">
    <property type="entry name" value="post-HMGL domain-like"/>
    <property type="match status" value="1"/>
</dbReference>
<dbReference type="Pfam" id="PF00364">
    <property type="entry name" value="Biotin_lipoyl"/>
    <property type="match status" value="1"/>
</dbReference>
<feature type="modified residue" description="N6-carboxylysine" evidence="14">
    <location>
        <position position="767"/>
    </location>
</feature>
<dbReference type="Pfam" id="PF02786">
    <property type="entry name" value="CPSase_L_D2"/>
    <property type="match status" value="1"/>
</dbReference>
<dbReference type="CDD" id="cd06850">
    <property type="entry name" value="biotinyl_domain"/>
    <property type="match status" value="1"/>
</dbReference>
<evidence type="ECO:0000256" key="6">
    <source>
        <dbReference type="ARBA" id="ARBA00022723"/>
    </source>
</evidence>
<dbReference type="PROSITE" id="PS50975">
    <property type="entry name" value="ATP_GRASP"/>
    <property type="match status" value="1"/>
</dbReference>
<dbReference type="InterPro" id="IPR001882">
    <property type="entry name" value="Biotin_BS"/>
</dbReference>
<dbReference type="InterPro" id="IPR013785">
    <property type="entry name" value="Aldolase_TIM"/>
</dbReference>
<dbReference type="InterPro" id="IPR011761">
    <property type="entry name" value="ATP-grasp"/>
</dbReference>
<feature type="binding site" description="via carbamate group" evidence="13">
    <location>
        <position position="767"/>
    </location>
    <ligand>
        <name>Mn(2+)</name>
        <dbReference type="ChEBI" id="CHEBI:29035"/>
    </ligand>
</feature>
<feature type="non-terminal residue" evidence="19">
    <location>
        <position position="1204"/>
    </location>
</feature>
<evidence type="ECO:0000256" key="13">
    <source>
        <dbReference type="PIRSR" id="PIRSR001594-3"/>
    </source>
</evidence>
<dbReference type="FunFam" id="3.40.50.20:FF:000010">
    <property type="entry name" value="Propionyl-CoA carboxylase subunit alpha"/>
    <property type="match status" value="1"/>
</dbReference>
<feature type="binding site" evidence="12">
    <location>
        <position position="934"/>
    </location>
    <ligand>
        <name>substrate</name>
    </ligand>
</feature>
<dbReference type="InterPro" id="IPR005930">
    <property type="entry name" value="Pyruv_COase"/>
</dbReference>
<dbReference type="PROSITE" id="PS50979">
    <property type="entry name" value="BC"/>
    <property type="match status" value="1"/>
</dbReference>
<dbReference type="SMART" id="SM00878">
    <property type="entry name" value="Biotin_carb_C"/>
    <property type="match status" value="1"/>
</dbReference>
<feature type="binding site" evidence="12">
    <location>
        <position position="155"/>
    </location>
    <ligand>
        <name>ATP</name>
        <dbReference type="ChEBI" id="CHEBI:30616"/>
    </ligand>
</feature>
<evidence type="ECO:0000313" key="20">
    <source>
        <dbReference type="Proteomes" id="UP000838878"/>
    </source>
</evidence>
<dbReference type="GO" id="GO:0005737">
    <property type="term" value="C:cytoplasm"/>
    <property type="evidence" value="ECO:0007669"/>
    <property type="project" value="TreeGrafter"/>
</dbReference>
<dbReference type="InterPro" id="IPR016185">
    <property type="entry name" value="PreATP-grasp_dom_sf"/>
</dbReference>
<dbReference type="InterPro" id="IPR011053">
    <property type="entry name" value="Single_hybrid_motif"/>
</dbReference>
<evidence type="ECO:0000256" key="5">
    <source>
        <dbReference type="ARBA" id="ARBA00022598"/>
    </source>
</evidence>
<feature type="binding site" evidence="13">
    <location>
        <position position="799"/>
    </location>
    <ligand>
        <name>Mn(2+)</name>
        <dbReference type="ChEBI" id="CHEBI:29035"/>
    </ligand>
</feature>
<evidence type="ECO:0000256" key="14">
    <source>
        <dbReference type="PIRSR" id="PIRSR001594-4"/>
    </source>
</evidence>
<feature type="domain" description="ATP-grasp" evidence="16">
    <location>
        <begin position="161"/>
        <end position="356"/>
    </location>
</feature>